<dbReference type="NCBIfam" id="TIGR04125">
    <property type="entry name" value="exosort_PGF_TRM"/>
    <property type="match status" value="1"/>
</dbReference>
<dbReference type="InterPro" id="IPR019127">
    <property type="entry name" value="Exosortase"/>
</dbReference>
<dbReference type="EMBL" id="CP002588">
    <property type="protein sequence ID" value="AEA46430.1"/>
    <property type="molecule type" value="Genomic_DNA"/>
</dbReference>
<evidence type="ECO:0000313" key="10">
    <source>
        <dbReference type="EMBL" id="AEA46430.1"/>
    </source>
</evidence>
<keyword evidence="3" id="KW-0645">Protease</keyword>
<dbReference type="Pfam" id="PF09721">
    <property type="entry name" value="Exosortase_EpsH"/>
    <property type="match status" value="1"/>
</dbReference>
<dbReference type="GO" id="GO:0008233">
    <property type="term" value="F:peptidase activity"/>
    <property type="evidence" value="ECO:0007669"/>
    <property type="project" value="UniProtKB-KW"/>
</dbReference>
<evidence type="ECO:0000256" key="8">
    <source>
        <dbReference type="PIRSR" id="PIRSR025737-1"/>
    </source>
</evidence>
<feature type="transmembrane region" description="Helical" evidence="9">
    <location>
        <begin position="79"/>
        <end position="99"/>
    </location>
</feature>
<dbReference type="GO" id="GO:0006508">
    <property type="term" value="P:proteolysis"/>
    <property type="evidence" value="ECO:0007669"/>
    <property type="project" value="UniProtKB-KW"/>
</dbReference>
<accession>F2KPJ9</accession>
<dbReference type="HOGENOM" id="CLU_065734_0_0_2"/>
<dbReference type="STRING" id="693661.Arcve_0397"/>
<keyword evidence="4 9" id="KW-0812">Transmembrane</keyword>
<evidence type="ECO:0000256" key="9">
    <source>
        <dbReference type="SAM" id="Phobius"/>
    </source>
</evidence>
<dbReference type="InterPro" id="IPR014522">
    <property type="entry name" value="ArtA"/>
</dbReference>
<feature type="transmembrane region" description="Helical" evidence="9">
    <location>
        <begin position="139"/>
        <end position="159"/>
    </location>
</feature>
<keyword evidence="2" id="KW-1003">Cell membrane</keyword>
<feature type="active site" description="Proton donor" evidence="8">
    <location>
        <position position="186"/>
    </location>
</feature>
<dbReference type="GeneID" id="10393492"/>
<gene>
    <name evidence="10" type="ordered locus">Arcve_0397</name>
</gene>
<evidence type="ECO:0000256" key="7">
    <source>
        <dbReference type="ARBA" id="ARBA00023136"/>
    </source>
</evidence>
<dbReference type="InterPro" id="IPR026392">
    <property type="entry name" value="Exo/Archaeosortase_dom"/>
</dbReference>
<comment type="subcellular location">
    <subcellularLocation>
        <location evidence="1">Cell membrane</location>
        <topology evidence="1">Multi-pass membrane protein</topology>
    </subcellularLocation>
</comment>
<evidence type="ECO:0000256" key="1">
    <source>
        <dbReference type="ARBA" id="ARBA00004651"/>
    </source>
</evidence>
<dbReference type="eggNOG" id="arCOG04471">
    <property type="taxonomic scope" value="Archaea"/>
</dbReference>
<evidence type="ECO:0000256" key="2">
    <source>
        <dbReference type="ARBA" id="ARBA00022475"/>
    </source>
</evidence>
<name>F2KPJ9_ARCVS</name>
<keyword evidence="11" id="KW-1185">Reference proteome</keyword>
<feature type="transmembrane region" description="Helical" evidence="9">
    <location>
        <begin position="171"/>
        <end position="189"/>
    </location>
</feature>
<feature type="transmembrane region" description="Helical" evidence="9">
    <location>
        <begin position="6"/>
        <end position="21"/>
    </location>
</feature>
<evidence type="ECO:0000313" key="11">
    <source>
        <dbReference type="Proteomes" id="UP000008136"/>
    </source>
</evidence>
<dbReference type="GO" id="GO:0005886">
    <property type="term" value="C:plasma membrane"/>
    <property type="evidence" value="ECO:0007669"/>
    <property type="project" value="UniProtKB-SubCell"/>
</dbReference>
<proteinExistence type="predicted"/>
<feature type="transmembrane region" description="Helical" evidence="9">
    <location>
        <begin position="210"/>
        <end position="231"/>
    </location>
</feature>
<dbReference type="Proteomes" id="UP000008136">
    <property type="component" value="Chromosome"/>
</dbReference>
<reference evidence="10 11" key="1">
    <citation type="submission" date="2011-03" db="EMBL/GenBank/DDBJ databases">
        <title>The complete genome of Archaeoglobus veneficus SNP6.</title>
        <authorList>
            <consortium name="US DOE Joint Genome Institute (JGI-PGF)"/>
            <person name="Lucas S."/>
            <person name="Copeland A."/>
            <person name="Lapidus A."/>
            <person name="Bruce D."/>
            <person name="Goodwin L."/>
            <person name="Pitluck S."/>
            <person name="Kyrpides N."/>
            <person name="Mavromatis K."/>
            <person name="Pagani I."/>
            <person name="Ivanova N."/>
            <person name="Mikhailova N."/>
            <person name="Lu M."/>
            <person name="Detter J.C."/>
            <person name="Tapia R."/>
            <person name="Han C."/>
            <person name="Land M."/>
            <person name="Hauser L."/>
            <person name="Markowitz V."/>
            <person name="Cheng J.-F."/>
            <person name="Hugenholtz P."/>
            <person name="Woyke T."/>
            <person name="Wu D."/>
            <person name="Spring S."/>
            <person name="Brambilla E."/>
            <person name="Klenk H.-P."/>
            <person name="Eisen J.A."/>
        </authorList>
    </citation>
    <scope>NUCLEOTIDE SEQUENCE [LARGE SCALE GENOMIC DNA]</scope>
    <source>
        <strain>SNP6</strain>
    </source>
</reference>
<dbReference type="PIRSF" id="PIRSF025737">
    <property type="entry name" value="Cyco1"/>
    <property type="match status" value="1"/>
</dbReference>
<dbReference type="RefSeq" id="WP_013683104.1">
    <property type="nucleotide sequence ID" value="NC_015320.1"/>
</dbReference>
<evidence type="ECO:0000256" key="5">
    <source>
        <dbReference type="ARBA" id="ARBA00022801"/>
    </source>
</evidence>
<keyword evidence="7 9" id="KW-0472">Membrane</keyword>
<dbReference type="KEGG" id="ave:Arcve_0397"/>
<feature type="transmembrane region" description="Helical" evidence="9">
    <location>
        <begin position="52"/>
        <end position="72"/>
    </location>
</feature>
<evidence type="ECO:0000256" key="3">
    <source>
        <dbReference type="ARBA" id="ARBA00022670"/>
    </source>
</evidence>
<feature type="transmembrane region" description="Helical" evidence="9">
    <location>
        <begin position="105"/>
        <end position="127"/>
    </location>
</feature>
<dbReference type="AlphaFoldDB" id="F2KPJ9"/>
<dbReference type="NCBIfam" id="TIGR04178">
    <property type="entry name" value="exo_archaeo"/>
    <property type="match status" value="1"/>
</dbReference>
<evidence type="ECO:0000256" key="4">
    <source>
        <dbReference type="ARBA" id="ARBA00022692"/>
    </source>
</evidence>
<feature type="active site" description="Acyl-thioester intermediate" evidence="8">
    <location>
        <position position="145"/>
    </location>
</feature>
<organism evidence="10 11">
    <name type="scientific">Archaeoglobus veneficus (strain DSM 11195 / SNP6)</name>
    <dbReference type="NCBI Taxonomy" id="693661"/>
    <lineage>
        <taxon>Archaea</taxon>
        <taxon>Methanobacteriati</taxon>
        <taxon>Methanobacteriota</taxon>
        <taxon>Archaeoglobi</taxon>
        <taxon>Archaeoglobales</taxon>
        <taxon>Archaeoglobaceae</taxon>
        <taxon>Archaeoglobus</taxon>
    </lineage>
</organism>
<dbReference type="OrthoDB" id="200496at2157"/>
<keyword evidence="5" id="KW-0378">Hydrolase</keyword>
<protein>
    <submittedName>
        <fullName evidence="10">Exosortase EpsH-related protein</fullName>
    </submittedName>
</protein>
<evidence type="ECO:0000256" key="6">
    <source>
        <dbReference type="ARBA" id="ARBA00022989"/>
    </source>
</evidence>
<keyword evidence="6 9" id="KW-1133">Transmembrane helix</keyword>
<sequence length="248" mass="27528">MDLPDTLVMVSIAMMLAFIASKLKIAGFFAWFTFGIAWLLKVPYYLSIGDYYNVVVLSLAFAFFLAVAIRIIRTDKLDVFIDVTSFSAVAALVYFTFALTPLGNMLIHAVATQTALVGSTLGFGMVSDGEMLFANSKRVEIILACTGIESMALFTGATLGIKAEWRRKVKAFLISVPVIYILNILRNVFVMASYAYSWFGENSFYIAHHVISKFLATIALILISLAVFRFLPELEELIFSLKDSMVGR</sequence>